<dbReference type="Proteomes" id="UP000004259">
    <property type="component" value="Unassembled WGS sequence"/>
</dbReference>
<name>E9S9J1_RUMAL</name>
<evidence type="ECO:0000313" key="1">
    <source>
        <dbReference type="EMBL" id="EGC04067.1"/>
    </source>
</evidence>
<proteinExistence type="predicted"/>
<organism evidence="1 2">
    <name type="scientific">Ruminococcus albus 8</name>
    <dbReference type="NCBI Taxonomy" id="246199"/>
    <lineage>
        <taxon>Bacteria</taxon>
        <taxon>Bacillati</taxon>
        <taxon>Bacillota</taxon>
        <taxon>Clostridia</taxon>
        <taxon>Eubacteriales</taxon>
        <taxon>Oscillospiraceae</taxon>
        <taxon>Ruminococcus</taxon>
    </lineage>
</organism>
<keyword evidence="2" id="KW-1185">Reference proteome</keyword>
<sequence>MKDKDWFPSKKLIDETALKMKEAHDKGFEAEYKNKKIALVNLLYTDVLAKGGLHYIKPLYEEIFQKLVFEPTINGDIMDVWSKKEYTESSSFTNYLAVTISKRSKPLLDFVYSSEQAYTESHKKKIDEMTDSEVTYNEDGEELSLYDKAPSYDDDIDPEKLENIRQVLDIFKAVIDKTRQKNSKICKRTFSSEQIMLYYIPYSDGRLLKQVSTQFEAVTYYSLFGFLMESDIIDPATVNSIDDIFKCHVPRKYYTKEGKEIKMIPHNVTCEYLKKFHEVEKTASQLSDIYRSYMEAMNMTRYHN</sequence>
<protein>
    <submittedName>
        <fullName evidence="1">Uncharacterized protein</fullName>
    </submittedName>
</protein>
<gene>
    <name evidence="1" type="ORF">CUS_6304</name>
</gene>
<dbReference type="RefSeq" id="WP_002847562.1">
    <property type="nucleotide sequence ID" value="NZ_ADKM02000040.1"/>
</dbReference>
<accession>E9S9J1</accession>
<evidence type="ECO:0000313" key="2">
    <source>
        <dbReference type="Proteomes" id="UP000004259"/>
    </source>
</evidence>
<dbReference type="AlphaFoldDB" id="E9S9J1"/>
<dbReference type="EMBL" id="ADKM02000040">
    <property type="protein sequence ID" value="EGC04067.1"/>
    <property type="molecule type" value="Genomic_DNA"/>
</dbReference>
<reference evidence="1 2" key="1">
    <citation type="submission" date="2011-02" db="EMBL/GenBank/DDBJ databases">
        <authorList>
            <person name="Nelson K.E."/>
            <person name="Sutton G."/>
            <person name="Torralba M."/>
            <person name="Durkin S."/>
            <person name="Harkins D."/>
            <person name="Montgomery R."/>
            <person name="Ziemer C."/>
            <person name="Klaassens E."/>
            <person name="Ocuiv P."/>
            <person name="Morrison M."/>
        </authorList>
    </citation>
    <scope>NUCLEOTIDE SEQUENCE [LARGE SCALE GENOMIC DNA]</scope>
    <source>
        <strain evidence="1 2">8</strain>
    </source>
</reference>
<comment type="caution">
    <text evidence="1">The sequence shown here is derived from an EMBL/GenBank/DDBJ whole genome shotgun (WGS) entry which is preliminary data.</text>
</comment>
<dbReference type="STRING" id="246199.CUS_6304"/>